<dbReference type="GO" id="GO:0016740">
    <property type="term" value="F:transferase activity"/>
    <property type="evidence" value="ECO:0007669"/>
    <property type="project" value="UniProtKB-KW"/>
</dbReference>
<sequence length="303" mass="34750">MGVVNKIIGVCRFSYLGDAGFRTLKGGAEEAAKTLYAPGRMQRRFAYFENICLPSLAVQTDPDFVLVALIGDTMPFHFRKRLKRLAEKYPFLRIATLEAAGPLNSTRRAFRRGLDDEEADFITGFRLDDDDAVGIDYIERTREVSDTLIKLGWATKDVPAAVCFHRGIYWDMKRDEDQFWDYSEPQPLGLAAAMIHHPDSQHNIYRWNHRKLACNARCWIDPHEYMFVRTLHGHNDSDRSIPPGARQLPDWQARKLFRERFGLNPKRLLPMMKKLQEEGSGMARKLAAAARAEMDDDVDGEAE</sequence>
<dbReference type="EMBL" id="JAIMBW010000001">
    <property type="protein sequence ID" value="MBY4894655.1"/>
    <property type="molecule type" value="Genomic_DNA"/>
</dbReference>
<dbReference type="AlphaFoldDB" id="A0A975TU41"/>
<dbReference type="EMBL" id="CP078073">
    <property type="protein sequence ID" value="QXL87295.1"/>
    <property type="molecule type" value="Genomic_DNA"/>
</dbReference>
<evidence type="ECO:0000313" key="2">
    <source>
        <dbReference type="Proteomes" id="UP000693972"/>
    </source>
</evidence>
<evidence type="ECO:0000313" key="1">
    <source>
        <dbReference type="EMBL" id="QXL87295.1"/>
    </source>
</evidence>
<gene>
    <name evidence="1" type="ORF">KUL25_17995</name>
</gene>
<dbReference type="RefSeq" id="WP_257894191.1">
    <property type="nucleotide sequence ID" value="NZ_JAIMBW010000001.1"/>
</dbReference>
<organism evidence="1">
    <name type="scientific">Gymnodinialimonas phycosphaerae</name>
    <dbReference type="NCBI Taxonomy" id="2841589"/>
    <lineage>
        <taxon>Bacteria</taxon>
        <taxon>Pseudomonadati</taxon>
        <taxon>Pseudomonadota</taxon>
        <taxon>Alphaproteobacteria</taxon>
        <taxon>Rhodobacterales</taxon>
        <taxon>Paracoccaceae</taxon>
        <taxon>Gymnodinialimonas</taxon>
    </lineage>
</organism>
<protein>
    <submittedName>
        <fullName evidence="1">Rhamnosyl transferase</fullName>
    </submittedName>
</protein>
<reference evidence="1 2" key="1">
    <citation type="submission" date="2021-07" db="EMBL/GenBank/DDBJ databases">
        <title>Karlodiniumbacter phycospheric gen. nov., sp. nov., a phycosphere bacterium isolated from karlodinium veneficum.</title>
        <authorList>
            <person name="Peng Y."/>
            <person name="Jiang L."/>
            <person name="Lee J."/>
        </authorList>
    </citation>
    <scope>NUCLEOTIDE SEQUENCE</scope>
    <source>
        <strain evidence="1 2">N5</strain>
    </source>
</reference>
<keyword evidence="1" id="KW-0808">Transferase</keyword>
<dbReference type="InterPro" id="IPR021466">
    <property type="entry name" value="Put_rhamnosyl_transferase"/>
</dbReference>
<accession>A0A975TU41</accession>
<dbReference type="Proteomes" id="UP000693972">
    <property type="component" value="Unassembled WGS sequence"/>
</dbReference>
<keyword evidence="2" id="KW-1185">Reference proteome</keyword>
<name>A0A975TU41_9RHOB</name>
<dbReference type="Pfam" id="PF11316">
    <property type="entry name" value="Rhamno_transf"/>
    <property type="match status" value="1"/>
</dbReference>
<proteinExistence type="predicted"/>